<feature type="domain" description="PFU" evidence="5">
    <location>
        <begin position="307"/>
        <end position="417"/>
    </location>
</feature>
<keyword evidence="1" id="KW-0963">Cytoplasm</keyword>
<dbReference type="KEGG" id="ero:EROM_091740"/>
<dbReference type="Pfam" id="PF09070">
    <property type="entry name" value="PFU"/>
    <property type="match status" value="1"/>
</dbReference>
<dbReference type="GeneID" id="20564398"/>
<evidence type="ECO:0000313" key="7">
    <source>
        <dbReference type="Proteomes" id="UP000010094"/>
    </source>
</evidence>
<reference evidence="6" key="1">
    <citation type="journal article" date="2012" name="Proc. Natl. Acad. Sci. U.S.A.">
        <title>Gain and loss of multiple functionally related, horizontally transferred genes in the reduced genomes of two microsporidian parasites.</title>
        <authorList>
            <person name="Pombert J.-F."/>
            <person name="Selman M."/>
            <person name="Burki F."/>
            <person name="Bardell F.T."/>
            <person name="Farinelli L."/>
            <person name="Solter L.F."/>
            <person name="Whitman D.W."/>
            <person name="Weiss L.M."/>
            <person name="Corradi N."/>
            <person name="Keeling P.J."/>
        </authorList>
    </citation>
    <scope>NUCLEOTIDE SEQUENCE [LARGE SCALE GENOMIC DNA]</scope>
    <source>
        <strain evidence="6">SJ-2008</strain>
    </source>
</reference>
<evidence type="ECO:0000256" key="1">
    <source>
        <dbReference type="ARBA" id="ARBA00022490"/>
    </source>
</evidence>
<dbReference type="PROSITE" id="PS51394">
    <property type="entry name" value="PFU"/>
    <property type="match status" value="1"/>
</dbReference>
<dbReference type="PANTHER" id="PTHR19849">
    <property type="entry name" value="PHOSPHOLIPASE A-2-ACTIVATING PROTEIN"/>
    <property type="match status" value="1"/>
</dbReference>
<dbReference type="Gene3D" id="2.130.10.10">
    <property type="entry name" value="YVTN repeat-like/Quinoprotein amine dehydrogenase"/>
    <property type="match status" value="1"/>
</dbReference>
<name>I7AGA5_ENCRO</name>
<dbReference type="InterPro" id="IPR001680">
    <property type="entry name" value="WD40_rpt"/>
</dbReference>
<dbReference type="GO" id="GO:0043130">
    <property type="term" value="F:ubiquitin binding"/>
    <property type="evidence" value="ECO:0007669"/>
    <property type="project" value="TreeGrafter"/>
</dbReference>
<dbReference type="InterPro" id="IPR036322">
    <property type="entry name" value="WD40_repeat_dom_sf"/>
</dbReference>
<dbReference type="AlphaFoldDB" id="I7AGA5"/>
<keyword evidence="3" id="KW-0677">Repeat</keyword>
<keyword evidence="7" id="KW-1185">Reference proteome</keyword>
<dbReference type="EMBL" id="CP003528">
    <property type="protein sequence ID" value="AFN83790.1"/>
    <property type="molecule type" value="Genomic_DNA"/>
</dbReference>
<dbReference type="SUPFAM" id="SSF50978">
    <property type="entry name" value="WD40 repeat-like"/>
    <property type="match status" value="1"/>
</dbReference>
<dbReference type="Pfam" id="PF00400">
    <property type="entry name" value="WD40"/>
    <property type="match status" value="2"/>
</dbReference>
<dbReference type="PROSITE" id="PS50082">
    <property type="entry name" value="WD_REPEATS_2"/>
    <property type="match status" value="1"/>
</dbReference>
<organism evidence="6 7">
    <name type="scientific">Encephalitozoon romaleae (strain SJ-2008)</name>
    <name type="common">Microsporidian parasite</name>
    <dbReference type="NCBI Taxonomy" id="1178016"/>
    <lineage>
        <taxon>Eukaryota</taxon>
        <taxon>Fungi</taxon>
        <taxon>Fungi incertae sedis</taxon>
        <taxon>Microsporidia</taxon>
        <taxon>Unikaryonidae</taxon>
        <taxon>Encephalitozoon</taxon>
    </lineage>
</organism>
<dbReference type="RefSeq" id="XP_009265287.1">
    <property type="nucleotide sequence ID" value="XM_009267012.1"/>
</dbReference>
<dbReference type="GO" id="GO:0010992">
    <property type="term" value="P:ubiquitin recycling"/>
    <property type="evidence" value="ECO:0007669"/>
    <property type="project" value="TreeGrafter"/>
</dbReference>
<dbReference type="Proteomes" id="UP000010094">
    <property type="component" value="Chromosome IXc"/>
</dbReference>
<evidence type="ECO:0000313" key="6">
    <source>
        <dbReference type="EMBL" id="AFN83790.1"/>
    </source>
</evidence>
<dbReference type="InterPro" id="IPR015943">
    <property type="entry name" value="WD40/YVTN_repeat-like_dom_sf"/>
</dbReference>
<gene>
    <name evidence="6" type="ordered locus">EROM_091740</name>
</gene>
<evidence type="ECO:0000256" key="2">
    <source>
        <dbReference type="ARBA" id="ARBA00022574"/>
    </source>
</evidence>
<dbReference type="InterPro" id="IPR038122">
    <property type="entry name" value="PFU_sf"/>
</dbReference>
<sequence>MVGVERIVKISSSDVKTLLVNDRMVIGGGREGKIRVYGHDFSRNMGIEPGQGYINCIAIGNGLLFVGCQNGSIVVYSVDECQFQIESKEEMSKTMPVGFLKGHSSNVCCLDTIGDLVVSSSWDCTVIIWEPGQMNNDKNGLVQRIPHPTVVWSVKFIDKNTIVTGCSDKLIRIFKDGVLTSTFNYHLSYVRSVTVLDKSIFSVDNEGIVLKTSLDGRVMKHYSTKNFMYSISSYTRDGKSLVICTGENGMVMVFDENLRPIQNISIPTTSCWAAFGWEDKIYFGGSDGRLYVYSSNPSDEAKKAIEEIRNSRGSSLKDGEFVSDGQKFKIISGDVYQEMNGEWILLGKGEEAKSYDNTFQVELENKYYTLSFNNDENVYEVAEKFLRKNKLRDEFRDDIVDFINKNFVSAKEFRIHSKINAEGVRAMLNKVKDEHQYVYSYIFDNLEDPNVDDNDKVEEEIRMLINNGPIFMALDLIRYFMAHKYTFDLSFLFTFTPRDKKEAITFVRLLSNLFADPPFNLEILHPRVLELKDRGIVDGETLDDYFVNKSLRSGA</sequence>
<protein>
    <submittedName>
        <fullName evidence="6">Putative phospholipase activating protein</fullName>
    </submittedName>
</protein>
<dbReference type="InterPro" id="IPR015155">
    <property type="entry name" value="PFU"/>
</dbReference>
<keyword evidence="2 4" id="KW-0853">WD repeat</keyword>
<dbReference type="GO" id="GO:0043161">
    <property type="term" value="P:proteasome-mediated ubiquitin-dependent protein catabolic process"/>
    <property type="evidence" value="ECO:0007669"/>
    <property type="project" value="TreeGrafter"/>
</dbReference>
<proteinExistence type="predicted"/>
<dbReference type="VEuPathDB" id="MicrosporidiaDB:EROM_091740"/>
<dbReference type="GO" id="GO:0005737">
    <property type="term" value="C:cytoplasm"/>
    <property type="evidence" value="ECO:0007669"/>
    <property type="project" value="TreeGrafter"/>
</dbReference>
<dbReference type="SMART" id="SM00320">
    <property type="entry name" value="WD40"/>
    <property type="match status" value="4"/>
</dbReference>
<dbReference type="PANTHER" id="PTHR19849:SF0">
    <property type="entry name" value="PHOSPHOLIPASE A-2-ACTIVATING PROTEIN"/>
    <property type="match status" value="1"/>
</dbReference>
<dbReference type="GO" id="GO:0005634">
    <property type="term" value="C:nucleus"/>
    <property type="evidence" value="ECO:0007669"/>
    <property type="project" value="TreeGrafter"/>
</dbReference>
<dbReference type="Gene3D" id="3.10.20.870">
    <property type="entry name" value="PFU (PLAA family ubiquitin binding), C-terminal domain"/>
    <property type="match status" value="1"/>
</dbReference>
<evidence type="ECO:0000259" key="5">
    <source>
        <dbReference type="PROSITE" id="PS51394"/>
    </source>
</evidence>
<evidence type="ECO:0000256" key="3">
    <source>
        <dbReference type="ARBA" id="ARBA00022737"/>
    </source>
</evidence>
<dbReference type="HOGENOM" id="CLU_036003_0_0_1"/>
<dbReference type="OrthoDB" id="10265988at2759"/>
<accession>I7AGA5</accession>
<feature type="repeat" description="WD" evidence="4">
    <location>
        <begin position="100"/>
        <end position="130"/>
    </location>
</feature>
<evidence type="ECO:0000256" key="4">
    <source>
        <dbReference type="PROSITE-ProRule" id="PRU00221"/>
    </source>
</evidence>